<evidence type="ECO:0000313" key="1">
    <source>
        <dbReference type="EMBL" id="OYR23007.1"/>
    </source>
</evidence>
<accession>A0A256G7C5</accession>
<dbReference type="EMBL" id="NNRJ01000002">
    <property type="protein sequence ID" value="OYR23007.1"/>
    <property type="molecule type" value="Genomic_DNA"/>
</dbReference>
<dbReference type="AlphaFoldDB" id="A0A256G7C5"/>
<dbReference type="Proteomes" id="UP000215590">
    <property type="component" value="Unassembled WGS sequence"/>
</dbReference>
<evidence type="ECO:0000313" key="2">
    <source>
        <dbReference type="Proteomes" id="UP000215590"/>
    </source>
</evidence>
<gene>
    <name evidence="1" type="ORF">CEV31_0083</name>
</gene>
<name>A0A256G7C5_9HYPH</name>
<reference evidence="1 2" key="1">
    <citation type="submission" date="2017-07" db="EMBL/GenBank/DDBJ databases">
        <title>Phylogenetic study on the rhizospheric bacterium Ochrobactrum sp. A44.</title>
        <authorList>
            <person name="Krzyzanowska D.M."/>
            <person name="Ossowicki A."/>
            <person name="Rajewska M."/>
            <person name="Maciag T."/>
            <person name="Kaczynski Z."/>
            <person name="Czerwicka M."/>
            <person name="Jafra S."/>
        </authorList>
    </citation>
    <scope>NUCLEOTIDE SEQUENCE [LARGE SCALE GENOMIC DNA]</scope>
    <source>
        <strain evidence="1 2">DSM 7216</strain>
    </source>
</reference>
<organism evidence="1 2">
    <name type="scientific">Brucella thiophenivorans</name>
    <dbReference type="NCBI Taxonomy" id="571255"/>
    <lineage>
        <taxon>Bacteria</taxon>
        <taxon>Pseudomonadati</taxon>
        <taxon>Pseudomonadota</taxon>
        <taxon>Alphaproteobacteria</taxon>
        <taxon>Hyphomicrobiales</taxon>
        <taxon>Brucellaceae</taxon>
        <taxon>Brucella/Ochrobactrum group</taxon>
        <taxon>Brucella</taxon>
    </lineage>
</organism>
<sequence length="50" mass="5484">MHEAIQSLGVSESCLKRLEASRVRRAVSDGYENRQLLPQAVSKTGGRLAD</sequence>
<keyword evidence="2" id="KW-1185">Reference proteome</keyword>
<comment type="caution">
    <text evidence="1">The sequence shown here is derived from an EMBL/GenBank/DDBJ whole genome shotgun (WGS) entry which is preliminary data.</text>
</comment>
<protein>
    <submittedName>
        <fullName evidence="1">Uncharacterized protein</fullName>
    </submittedName>
</protein>
<proteinExistence type="predicted"/>